<evidence type="ECO:0000313" key="4">
    <source>
        <dbReference type="Proteomes" id="UP000093122"/>
    </source>
</evidence>
<dbReference type="AlphaFoldDB" id="A0A0E1EHN8"/>
<dbReference type="KEGG" id="sage:EN72_05820"/>
<dbReference type="EMBL" id="QHGZ01000193">
    <property type="protein sequence ID" value="RDY79267.1"/>
    <property type="molecule type" value="Genomic_DNA"/>
</dbReference>
<dbReference type="Gene3D" id="3.40.50.1820">
    <property type="entry name" value="alpha/beta hydrolase"/>
    <property type="match status" value="1"/>
</dbReference>
<evidence type="ECO:0000313" key="2">
    <source>
        <dbReference type="EMBL" id="OCM70732.1"/>
    </source>
</evidence>
<evidence type="ECO:0000313" key="3">
    <source>
        <dbReference type="EMBL" id="RDY79267.1"/>
    </source>
</evidence>
<evidence type="ECO:0000313" key="5">
    <source>
        <dbReference type="Proteomes" id="UP000256718"/>
    </source>
</evidence>
<accession>A0A0E1EHN8</accession>
<comment type="caution">
    <text evidence="2">The sequence shown here is derived from an EMBL/GenBank/DDBJ whole genome shotgun (WGS) entry which is preliminary data.</text>
</comment>
<protein>
    <recommendedName>
        <fullName evidence="1">Fungal lipase-type domain-containing protein</fullName>
    </recommendedName>
</protein>
<gene>
    <name evidence="2" type="ORF">AX245_04115</name>
    <name evidence="3" type="ORF">C4618_09305</name>
</gene>
<dbReference type="Pfam" id="PF01764">
    <property type="entry name" value="Lipase_3"/>
    <property type="match status" value="1"/>
</dbReference>
<feature type="domain" description="Fungal lipase-type" evidence="1">
    <location>
        <begin position="74"/>
        <end position="166"/>
    </location>
</feature>
<dbReference type="Proteomes" id="UP000256718">
    <property type="component" value="Unassembled WGS sequence"/>
</dbReference>
<dbReference type="EMBL" id="MAWT01000043">
    <property type="protein sequence ID" value="OCM70732.1"/>
    <property type="molecule type" value="Genomic_DNA"/>
</dbReference>
<proteinExistence type="predicted"/>
<dbReference type="InterPro" id="IPR029058">
    <property type="entry name" value="AB_hydrolase_fold"/>
</dbReference>
<evidence type="ECO:0000259" key="1">
    <source>
        <dbReference type="Pfam" id="PF01764"/>
    </source>
</evidence>
<dbReference type="GO" id="GO:0006629">
    <property type="term" value="P:lipid metabolic process"/>
    <property type="evidence" value="ECO:0007669"/>
    <property type="project" value="InterPro"/>
</dbReference>
<organism evidence="2 4">
    <name type="scientific">Streptococcus agalactiae</name>
    <dbReference type="NCBI Taxonomy" id="1311"/>
    <lineage>
        <taxon>Bacteria</taxon>
        <taxon>Bacillati</taxon>
        <taxon>Bacillota</taxon>
        <taxon>Bacilli</taxon>
        <taxon>Lactobacillales</taxon>
        <taxon>Streptococcaceae</taxon>
        <taxon>Streptococcus</taxon>
    </lineage>
</organism>
<dbReference type="InterPro" id="IPR002921">
    <property type="entry name" value="Fungal_lipase-type"/>
</dbReference>
<reference evidence="3 5" key="2">
    <citation type="journal article" date="2018" name="Emerg. Microbes Infect.">
        <title>Phenotypic and molecular analysis of nontypeable Group B streptococci: identification of cps2a and hybrid cps2a/cps5 Group B streptococcal capsule gene clusters.</title>
        <authorList>
            <person name="Alhhazmi A."/>
            <person name="Tyrrell G.J."/>
        </authorList>
    </citation>
    <scope>NUCLEOTIDE SEQUENCE [LARGE SCALE GENOMIC DNA]</scope>
    <source>
        <strain evidence="3 5">PLGBS17</strain>
    </source>
</reference>
<name>A0A0E1EHN8_STRAG</name>
<reference evidence="2 4" key="1">
    <citation type="journal article" date="2016" name="Sci. Rep.">
        <title>Serotype IV Streptococcus agalactiae ST-452 has arisen from large genomic recombination events between CC23 and the hypervirulent CC17 lineages.</title>
        <authorList>
            <person name="Campisi E."/>
            <person name="Rinaudo C.D."/>
            <person name="Donati C."/>
            <person name="Barucco M."/>
            <person name="Torricelli G."/>
            <person name="Edwards M.S."/>
            <person name="Baker C.J."/>
            <person name="Margarit I."/>
            <person name="Rosini R."/>
        </authorList>
    </citation>
    <scope>NUCLEOTIDE SEQUENCE [LARGE SCALE GENOMIC DNA]</scope>
    <source>
        <strain evidence="2 4">CZ-PW-140</strain>
    </source>
</reference>
<dbReference type="SUPFAM" id="SSF53474">
    <property type="entry name" value="alpha/beta-Hydrolases"/>
    <property type="match status" value="1"/>
</dbReference>
<dbReference type="RefSeq" id="WP_001867955.1">
    <property type="nucleotide sequence ID" value="NZ_CAXOLC010000006.1"/>
</dbReference>
<dbReference type="Proteomes" id="UP000093122">
    <property type="component" value="Unassembled WGS sequence"/>
</dbReference>
<sequence>MIPDSSFKVLSDMAYNIEESKAKSNGHLKIIEGSQIIDFHQKRSFMVLEVNDDIDNGMQAMACQSLDESNHIVIAYSGTNAFNKKDILTDIDSVVLGKNNKLLTCPSSITLREDGISLSCKNPSQITTSKLFAQKIKMNYPDATLWLTGHSLGGYLAMIVASEMRLSARVFNSPSPINNMSEAAASYVISHPEKYRSYRINKDYIGNFGINSSDDKLGISKRVNAKKQHGFYKKIFFHELTRFRLNQQGQIVDIDENKQD</sequence>